<dbReference type="PROSITE" id="PS00687">
    <property type="entry name" value="ALDEHYDE_DEHYDR_GLU"/>
    <property type="match status" value="1"/>
</dbReference>
<dbReference type="InterPro" id="IPR015590">
    <property type="entry name" value="Aldehyde_DH_dom"/>
</dbReference>
<dbReference type="PANTHER" id="PTHR42804">
    <property type="entry name" value="ALDEHYDE DEHYDROGENASE"/>
    <property type="match status" value="1"/>
</dbReference>
<evidence type="ECO:0000256" key="1">
    <source>
        <dbReference type="ARBA" id="ARBA00009986"/>
    </source>
</evidence>
<dbReference type="InterPro" id="IPR029510">
    <property type="entry name" value="Ald_DH_CS_GLU"/>
</dbReference>
<comment type="similarity">
    <text evidence="1 4">Belongs to the aldehyde dehydrogenase family.</text>
</comment>
<dbReference type="Gene3D" id="3.40.605.10">
    <property type="entry name" value="Aldehyde Dehydrogenase, Chain A, domain 1"/>
    <property type="match status" value="1"/>
</dbReference>
<dbReference type="RefSeq" id="WP_220645735.1">
    <property type="nucleotide sequence ID" value="NZ_CP080647.1"/>
</dbReference>
<evidence type="ECO:0000256" key="3">
    <source>
        <dbReference type="PROSITE-ProRule" id="PRU10007"/>
    </source>
</evidence>
<dbReference type="Proteomes" id="UP000827138">
    <property type="component" value="Chromosome"/>
</dbReference>
<feature type="active site" evidence="3">
    <location>
        <position position="255"/>
    </location>
</feature>
<evidence type="ECO:0000259" key="5">
    <source>
        <dbReference type="Pfam" id="PF00171"/>
    </source>
</evidence>
<dbReference type="Gene3D" id="3.40.309.10">
    <property type="entry name" value="Aldehyde Dehydrogenase, Chain A, domain 2"/>
    <property type="match status" value="1"/>
</dbReference>
<name>A0ABX8XLJ5_9ACTN</name>
<dbReference type="PANTHER" id="PTHR42804:SF1">
    <property type="entry name" value="ALDEHYDE DEHYDROGENASE-RELATED"/>
    <property type="match status" value="1"/>
</dbReference>
<evidence type="ECO:0000256" key="2">
    <source>
        <dbReference type="ARBA" id="ARBA00023002"/>
    </source>
</evidence>
<dbReference type="Pfam" id="PF00171">
    <property type="entry name" value="Aldedh"/>
    <property type="match status" value="1"/>
</dbReference>
<organism evidence="6 7">
    <name type="scientific">Streptomyces akebiae</name>
    <dbReference type="NCBI Taxonomy" id="2865673"/>
    <lineage>
        <taxon>Bacteria</taxon>
        <taxon>Bacillati</taxon>
        <taxon>Actinomycetota</taxon>
        <taxon>Actinomycetes</taxon>
        <taxon>Kitasatosporales</taxon>
        <taxon>Streptomycetaceae</taxon>
        <taxon>Streptomyces</taxon>
    </lineage>
</organism>
<dbReference type="InterPro" id="IPR016161">
    <property type="entry name" value="Ald_DH/histidinol_DH"/>
</dbReference>
<accession>A0ABX8XLJ5</accession>
<reference evidence="6 7" key="1">
    <citation type="submission" date="2021-08" db="EMBL/GenBank/DDBJ databases">
        <authorList>
            <person name="Ping M."/>
        </authorList>
    </citation>
    <scope>NUCLEOTIDE SEQUENCE [LARGE SCALE GENOMIC DNA]</scope>
    <source>
        <strain evidence="6 7">MG28</strain>
    </source>
</reference>
<gene>
    <name evidence="6" type="ORF">K1J60_08995</name>
</gene>
<keyword evidence="7" id="KW-1185">Reference proteome</keyword>
<feature type="domain" description="Aldehyde dehydrogenase" evidence="5">
    <location>
        <begin position="18"/>
        <end position="479"/>
    </location>
</feature>
<dbReference type="CDD" id="cd07139">
    <property type="entry name" value="ALDH_AldA-Rv0768"/>
    <property type="match status" value="1"/>
</dbReference>
<dbReference type="SUPFAM" id="SSF53720">
    <property type="entry name" value="ALDH-like"/>
    <property type="match status" value="1"/>
</dbReference>
<evidence type="ECO:0000313" key="7">
    <source>
        <dbReference type="Proteomes" id="UP000827138"/>
    </source>
</evidence>
<dbReference type="InterPro" id="IPR016163">
    <property type="entry name" value="Ald_DH_C"/>
</dbReference>
<protein>
    <submittedName>
        <fullName evidence="6">Aldehyde dehydrogenase</fullName>
    </submittedName>
</protein>
<sequence length="490" mass="52371">MSSGLLASYETVFIDGEWLRAATRDRIQVVSPWSEEVIASVPAGSREDIDRAVGAARRAYESGPWPSMSLDDRIGILARLRDLLVAHTAEFAQLITDEMGCPITQSRAIQVSNPVGILEAYLDAAAEYPFRTIRRSKVGQALVTKNPIGVVAAVVPWNVPLSLTMQKLTPALLTGCTVVLKPAPETPLDAYLVARLLGEAGLPPGVVNVVPADREVSEYLISHPDVSKVTFTGSSAAGRRIAEICGRDLRRVTLELGGKSAAVVLDDADLDAAVSSLRLGAFRNSGQVCSLKTRLVVPESRLPEFLERLEALVDSMPVGDPHDEATHIGPLVSERQRSRVEAYIEAGKSEGARLVRGGGRPAGLDRGWFVEPTVFTGVRPDARIAQKEIFGPVVAVIPYKDEDEAIAIANDSQYGLNGSVFSSDVERGLRVAARIHTGTVELNGSPAGFRAPMGGVKHSGLGREFGPEGLDAFVETKSIGVTKEVADSLQ</sequence>
<keyword evidence="2 4" id="KW-0560">Oxidoreductase</keyword>
<dbReference type="EMBL" id="CP080647">
    <property type="protein sequence ID" value="QYX76625.1"/>
    <property type="molecule type" value="Genomic_DNA"/>
</dbReference>
<evidence type="ECO:0000313" key="6">
    <source>
        <dbReference type="EMBL" id="QYX76625.1"/>
    </source>
</evidence>
<evidence type="ECO:0000256" key="4">
    <source>
        <dbReference type="RuleBase" id="RU003345"/>
    </source>
</evidence>
<proteinExistence type="inferred from homology"/>
<dbReference type="InterPro" id="IPR016162">
    <property type="entry name" value="Ald_DH_N"/>
</dbReference>